<evidence type="ECO:0000256" key="6">
    <source>
        <dbReference type="ARBA" id="ARBA00023136"/>
    </source>
</evidence>
<proteinExistence type="predicted"/>
<dbReference type="OrthoDB" id="6354873at2759"/>
<reference evidence="8" key="1">
    <citation type="submission" date="2020-11" db="EMBL/GenBank/DDBJ databases">
        <authorList>
            <person name="Tran Van P."/>
        </authorList>
    </citation>
    <scope>NUCLEOTIDE SEQUENCE</scope>
</reference>
<keyword evidence="3" id="KW-1133">Transmembrane helix</keyword>
<evidence type="ECO:0000256" key="4">
    <source>
        <dbReference type="ARBA" id="ARBA00023002"/>
    </source>
</evidence>
<accession>A0A7R9ACG5</accession>
<feature type="non-terminal residue" evidence="8">
    <location>
        <position position="1"/>
    </location>
</feature>
<dbReference type="GO" id="GO:0050479">
    <property type="term" value="F:glyceryl-ether monooxygenase activity"/>
    <property type="evidence" value="ECO:0007669"/>
    <property type="project" value="TreeGrafter"/>
</dbReference>
<evidence type="ECO:0000256" key="2">
    <source>
        <dbReference type="ARBA" id="ARBA00022692"/>
    </source>
</evidence>
<dbReference type="EMBL" id="LR903179">
    <property type="protein sequence ID" value="CAD7251604.1"/>
    <property type="molecule type" value="Genomic_DNA"/>
</dbReference>
<evidence type="ECO:0000256" key="3">
    <source>
        <dbReference type="ARBA" id="ARBA00022989"/>
    </source>
</evidence>
<organism evidence="8">
    <name type="scientific">Darwinula stevensoni</name>
    <dbReference type="NCBI Taxonomy" id="69355"/>
    <lineage>
        <taxon>Eukaryota</taxon>
        <taxon>Metazoa</taxon>
        <taxon>Ecdysozoa</taxon>
        <taxon>Arthropoda</taxon>
        <taxon>Crustacea</taxon>
        <taxon>Oligostraca</taxon>
        <taxon>Ostracoda</taxon>
        <taxon>Podocopa</taxon>
        <taxon>Podocopida</taxon>
        <taxon>Darwinulocopina</taxon>
        <taxon>Darwinuloidea</taxon>
        <taxon>Darwinulidae</taxon>
        <taxon>Darwinula</taxon>
    </lineage>
</organism>
<evidence type="ECO:0000313" key="8">
    <source>
        <dbReference type="EMBL" id="CAD7251604.1"/>
    </source>
</evidence>
<evidence type="ECO:0000313" key="9">
    <source>
        <dbReference type="Proteomes" id="UP000677054"/>
    </source>
</evidence>
<keyword evidence="6" id="KW-0472">Membrane</keyword>
<name>A0A7R9ACG5_9CRUS</name>
<dbReference type="PANTHER" id="PTHR21624:SF1">
    <property type="entry name" value="ALKYLGLYCEROL MONOOXYGENASE"/>
    <property type="match status" value="1"/>
</dbReference>
<keyword evidence="4" id="KW-0560">Oxidoreductase</keyword>
<comment type="subcellular location">
    <subcellularLocation>
        <location evidence="1">Endomembrane system</location>
        <topology evidence="1">Multi-pass membrane protein</topology>
    </subcellularLocation>
</comment>
<keyword evidence="2" id="KW-0812">Transmembrane</keyword>
<keyword evidence="5" id="KW-0443">Lipid metabolism</keyword>
<gene>
    <name evidence="8" type="ORF">DSTB1V02_LOCUS11366</name>
</gene>
<dbReference type="GO" id="GO:0008610">
    <property type="term" value="P:lipid biosynthetic process"/>
    <property type="evidence" value="ECO:0007669"/>
    <property type="project" value="InterPro"/>
</dbReference>
<protein>
    <recommendedName>
        <fullName evidence="7">Fatty acid hydroxylase domain-containing protein</fullName>
    </recommendedName>
</protein>
<sequence length="237" mass="27807">VMCHVMTYGIYLHVYDNWRLFSLNWDSPWTWILTAIAIDLGYYIFHRALHEVNLFWAVHQLHHNSKECNLTTALRNSLLLPCFDFVFYIPTALLGAPPSHILVHTQLNLLYQFWLHTETISSLGPLEYIINTPSHHRVHHGCNRYCIDKNYAGVLIIWDRIFGTFEPESEQVVYGLTHTVSTFNPMKLQFHHFQNICKSLWEMKSLEDRLKVLFYGPGWKPGQPRLYPKDLLPGVSL</sequence>
<evidence type="ECO:0000259" key="7">
    <source>
        <dbReference type="Pfam" id="PF04116"/>
    </source>
</evidence>
<dbReference type="PANTHER" id="PTHR21624">
    <property type="entry name" value="STEROL DESATURASE-RELATED PROTEIN"/>
    <property type="match status" value="1"/>
</dbReference>
<dbReference type="Pfam" id="PF04116">
    <property type="entry name" value="FA_hydroxylase"/>
    <property type="match status" value="1"/>
</dbReference>
<dbReference type="InterPro" id="IPR051689">
    <property type="entry name" value="Sterol_desaturase/TMEM195"/>
</dbReference>
<dbReference type="GO" id="GO:0005783">
    <property type="term" value="C:endoplasmic reticulum"/>
    <property type="evidence" value="ECO:0007669"/>
    <property type="project" value="TreeGrafter"/>
</dbReference>
<dbReference type="EMBL" id="CAJPEV010003662">
    <property type="protein sequence ID" value="CAG0900280.1"/>
    <property type="molecule type" value="Genomic_DNA"/>
</dbReference>
<evidence type="ECO:0000256" key="1">
    <source>
        <dbReference type="ARBA" id="ARBA00004127"/>
    </source>
</evidence>
<dbReference type="GO" id="GO:0006643">
    <property type="term" value="P:membrane lipid metabolic process"/>
    <property type="evidence" value="ECO:0007669"/>
    <property type="project" value="TreeGrafter"/>
</dbReference>
<dbReference type="AlphaFoldDB" id="A0A7R9ACG5"/>
<keyword evidence="9" id="KW-1185">Reference proteome</keyword>
<dbReference type="Proteomes" id="UP000677054">
    <property type="component" value="Unassembled WGS sequence"/>
</dbReference>
<feature type="domain" description="Fatty acid hydroxylase" evidence="7">
    <location>
        <begin position="31"/>
        <end position="164"/>
    </location>
</feature>
<evidence type="ECO:0000256" key="5">
    <source>
        <dbReference type="ARBA" id="ARBA00023098"/>
    </source>
</evidence>
<dbReference type="InterPro" id="IPR006694">
    <property type="entry name" value="Fatty_acid_hydroxylase"/>
</dbReference>
<dbReference type="GO" id="GO:0005506">
    <property type="term" value="F:iron ion binding"/>
    <property type="evidence" value="ECO:0007669"/>
    <property type="project" value="InterPro"/>
</dbReference>
<dbReference type="GO" id="GO:0016020">
    <property type="term" value="C:membrane"/>
    <property type="evidence" value="ECO:0007669"/>
    <property type="project" value="GOC"/>
</dbReference>